<sequence length="159" mass="17212">MIIKLIVRKMLGALCLLGCYVSHYKWRLKLYKLGRKSKIFTGVVVHNPDKVEVGERSAIGDYVVIWGGGGVKIGNDVLIAAHSVIVSESHDVDAKVFRETHLAKSVVIEDNVWLGVGVLVMPGVTIGRNSVIGAGSIVTKNIPANSVAYGIPAKIVRRR</sequence>
<proteinExistence type="predicted"/>
<dbReference type="InterPro" id="IPR001451">
    <property type="entry name" value="Hexapep"/>
</dbReference>
<dbReference type="AlphaFoldDB" id="A0A7V3J989"/>
<dbReference type="GO" id="GO:0016746">
    <property type="term" value="F:acyltransferase activity"/>
    <property type="evidence" value="ECO:0007669"/>
    <property type="project" value="UniProtKB-KW"/>
</dbReference>
<reference evidence="3" key="1">
    <citation type="journal article" date="2020" name="mSystems">
        <title>Genome- and Community-Level Interaction Insights into Carbon Utilization and Element Cycling Functions of Hydrothermarchaeota in Hydrothermal Sediment.</title>
        <authorList>
            <person name="Zhou Z."/>
            <person name="Liu Y."/>
            <person name="Xu W."/>
            <person name="Pan J."/>
            <person name="Luo Z.H."/>
            <person name="Li M."/>
        </authorList>
    </citation>
    <scope>NUCLEOTIDE SEQUENCE [LARGE SCALE GENOMIC DNA]</scope>
    <source>
        <strain evidence="3">SpSt-757</strain>
    </source>
</reference>
<dbReference type="InterPro" id="IPR018357">
    <property type="entry name" value="Hexapep_transf_CS"/>
</dbReference>
<evidence type="ECO:0000256" key="2">
    <source>
        <dbReference type="ARBA" id="ARBA00022737"/>
    </source>
</evidence>
<dbReference type="InterPro" id="IPR051159">
    <property type="entry name" value="Hexapeptide_acetyltransf"/>
</dbReference>
<keyword evidence="2" id="KW-0677">Repeat</keyword>
<protein>
    <submittedName>
        <fullName evidence="3">Acyltransferase</fullName>
    </submittedName>
</protein>
<evidence type="ECO:0000256" key="1">
    <source>
        <dbReference type="ARBA" id="ARBA00022679"/>
    </source>
</evidence>
<dbReference type="SUPFAM" id="SSF51161">
    <property type="entry name" value="Trimeric LpxA-like enzymes"/>
    <property type="match status" value="1"/>
</dbReference>
<comment type="caution">
    <text evidence="3">The sequence shown here is derived from an EMBL/GenBank/DDBJ whole genome shotgun (WGS) entry which is preliminary data.</text>
</comment>
<name>A0A7V3J989_UNCC3</name>
<keyword evidence="3" id="KW-0012">Acyltransferase</keyword>
<organism evidence="3">
    <name type="scientific">candidate division CPR3 bacterium</name>
    <dbReference type="NCBI Taxonomy" id="2268181"/>
    <lineage>
        <taxon>Bacteria</taxon>
        <taxon>Bacteria division CPR3</taxon>
    </lineage>
</organism>
<accession>A0A7V3J989</accession>
<dbReference type="PANTHER" id="PTHR23416:SF78">
    <property type="entry name" value="LIPOPOLYSACCHARIDE BIOSYNTHESIS O-ACETYL TRANSFERASE WBBJ-RELATED"/>
    <property type="match status" value="1"/>
</dbReference>
<dbReference type="CDD" id="cd04647">
    <property type="entry name" value="LbH_MAT_like"/>
    <property type="match status" value="1"/>
</dbReference>
<dbReference type="Gene3D" id="2.160.10.10">
    <property type="entry name" value="Hexapeptide repeat proteins"/>
    <property type="match status" value="1"/>
</dbReference>
<dbReference type="EMBL" id="DTGG01000019">
    <property type="protein sequence ID" value="HFZ08614.1"/>
    <property type="molecule type" value="Genomic_DNA"/>
</dbReference>
<dbReference type="PANTHER" id="PTHR23416">
    <property type="entry name" value="SIALIC ACID SYNTHASE-RELATED"/>
    <property type="match status" value="1"/>
</dbReference>
<gene>
    <name evidence="3" type="ORF">ENV41_00570</name>
</gene>
<dbReference type="InterPro" id="IPR011004">
    <property type="entry name" value="Trimer_LpxA-like_sf"/>
</dbReference>
<dbReference type="Pfam" id="PF00132">
    <property type="entry name" value="Hexapep"/>
    <property type="match status" value="1"/>
</dbReference>
<dbReference type="PROSITE" id="PS00101">
    <property type="entry name" value="HEXAPEP_TRANSFERASES"/>
    <property type="match status" value="1"/>
</dbReference>
<keyword evidence="1 3" id="KW-0808">Transferase</keyword>
<evidence type="ECO:0000313" key="3">
    <source>
        <dbReference type="EMBL" id="HFZ08614.1"/>
    </source>
</evidence>